<evidence type="ECO:0000256" key="1">
    <source>
        <dbReference type="SAM" id="SignalP"/>
    </source>
</evidence>
<dbReference type="AlphaFoldDB" id="A0A556MKA9"/>
<feature type="chain" id="PRO_5021814533" evidence="1">
    <location>
        <begin position="26"/>
        <end position="570"/>
    </location>
</feature>
<keyword evidence="1" id="KW-0732">Signal</keyword>
<dbReference type="InterPro" id="IPR038636">
    <property type="entry name" value="Wzi_sf"/>
</dbReference>
<comment type="caution">
    <text evidence="2">The sequence shown here is derived from an EMBL/GenBank/DDBJ whole genome shotgun (WGS) entry which is preliminary data.</text>
</comment>
<dbReference type="Gene3D" id="2.40.160.130">
    <property type="entry name" value="Capsule assembly protein Wzi"/>
    <property type="match status" value="1"/>
</dbReference>
<name>A0A556MKA9_9SPHI</name>
<reference evidence="2 3" key="1">
    <citation type="submission" date="2019-07" db="EMBL/GenBank/DDBJ databases">
        <authorList>
            <person name="Huq M.A."/>
        </authorList>
    </citation>
    <scope>NUCLEOTIDE SEQUENCE [LARGE SCALE GENOMIC DNA]</scope>
    <source>
        <strain evidence="2 3">MAH-19</strain>
    </source>
</reference>
<dbReference type="PROSITE" id="PS51257">
    <property type="entry name" value="PROKAR_LIPOPROTEIN"/>
    <property type="match status" value="1"/>
</dbReference>
<feature type="signal peptide" evidence="1">
    <location>
        <begin position="1"/>
        <end position="25"/>
    </location>
</feature>
<evidence type="ECO:0000313" key="2">
    <source>
        <dbReference type="EMBL" id="TSJ40309.1"/>
    </source>
</evidence>
<proteinExistence type="predicted"/>
<dbReference type="Proteomes" id="UP000318733">
    <property type="component" value="Unassembled WGS sequence"/>
</dbReference>
<gene>
    <name evidence="2" type="ORF">FO440_11150</name>
</gene>
<dbReference type="EMBL" id="VLPK01000002">
    <property type="protein sequence ID" value="TSJ40309.1"/>
    <property type="molecule type" value="Genomic_DNA"/>
</dbReference>
<evidence type="ECO:0000313" key="3">
    <source>
        <dbReference type="Proteomes" id="UP000318733"/>
    </source>
</evidence>
<dbReference type="OrthoDB" id="1293009at2"/>
<keyword evidence="3" id="KW-1185">Reference proteome</keyword>
<dbReference type="InterPro" id="IPR026950">
    <property type="entry name" value="Caps_assemb_Wzi"/>
</dbReference>
<dbReference type="Pfam" id="PF14052">
    <property type="entry name" value="Caps_assemb_Wzi"/>
    <property type="match status" value="1"/>
</dbReference>
<accession>A0A556MKA9</accession>
<dbReference type="RefSeq" id="WP_144248347.1">
    <property type="nucleotide sequence ID" value="NZ_VLPK01000002.1"/>
</dbReference>
<organism evidence="2 3">
    <name type="scientific">Mucilaginibacter corticis</name>
    <dbReference type="NCBI Taxonomy" id="2597670"/>
    <lineage>
        <taxon>Bacteria</taxon>
        <taxon>Pseudomonadati</taxon>
        <taxon>Bacteroidota</taxon>
        <taxon>Sphingobacteriia</taxon>
        <taxon>Sphingobacteriales</taxon>
        <taxon>Sphingobacteriaceae</taxon>
        <taxon>Mucilaginibacter</taxon>
    </lineage>
</organism>
<sequence>MKKIFFVFNTILVFACVFLASKTYAQSVPVGMPVLDDYYRRMQLLNKVDSNLSFSVRPLLSKEGLNAKDIFDPDSSLKKDHWVASSQVLFGKGKGQFQILPISWQQQFNSDHPYGWNDGAMIPARGYQTMVSGGFFVRYGPLSIQFKPEYVYAANTGFTGYAEGHSDADLYRYYASHNFVDWPERYGNSVYNKAFWGQSSIRLTFGPMSIGLSNENLWWGPGIQNALILTNNAAGFKHITINTVKPVKTYFGDFEGQIIAGHLDNSAYPPLLITKLSDGTNLLTQKRDDWRYFTGFNINYQPKWVSGFTLGIIRTFDAYYNDVKQGGFSSYVPFFISYIKKDVNNGIGDLFPRDQITSLYARWLFTKAQAEIYIEYGWEDNLYDLADFLQTPEHSRAYVFGLRKFLPINNNVDQHILVSTEITQTSQHTEHFIRDVGLWYANYQLLQGHTNNGQTLGAGTGTGGNIQSVDISWITGLKKVGIQFERYEHDADFAESYLPPINGNSRNWVDFAFDLHGEWNYKNLLFNIKLQEIKSLNYEWILKDYNPDQYYIPHNDVYNFHGELGITYRF</sequence>
<protein>
    <submittedName>
        <fullName evidence="2">Capsule assembly Wzi family protein</fullName>
    </submittedName>
</protein>